<evidence type="ECO:0000256" key="1">
    <source>
        <dbReference type="SAM" id="MobiDB-lite"/>
    </source>
</evidence>
<gene>
    <name evidence="2" type="ORF">O181_003004</name>
</gene>
<feature type="region of interest" description="Disordered" evidence="1">
    <location>
        <begin position="41"/>
        <end position="63"/>
    </location>
</feature>
<accession>A0A9Q3BDC2</accession>
<feature type="compositionally biased region" description="Basic and acidic residues" evidence="1">
    <location>
        <begin position="41"/>
        <end position="56"/>
    </location>
</feature>
<feature type="compositionally biased region" description="Polar residues" evidence="1">
    <location>
        <begin position="1"/>
        <end position="10"/>
    </location>
</feature>
<name>A0A9Q3BDC2_9BASI</name>
<dbReference type="EMBL" id="AVOT02000519">
    <property type="protein sequence ID" value="MBW0463289.1"/>
    <property type="molecule type" value="Genomic_DNA"/>
</dbReference>
<sequence>MEATIQSNQMDLDKEEERPDLEGLPQERHIWRIQEVPPFPKEKELEITPSLEKEEPVTSTSSKPPIRYSQFIMDVKFNKIDPELKKFTANIKDLKSHDGTFTQWFKVTNYRLESISSTYDRIGKKSQLKNDNMEDLSMTHINDELTTLKNHVLEIAYTTNSFATHLARSDSERQKLKNVIIAHVDKIHKNY</sequence>
<comment type="caution">
    <text evidence="2">The sequence shown here is derived from an EMBL/GenBank/DDBJ whole genome shotgun (WGS) entry which is preliminary data.</text>
</comment>
<proteinExistence type="predicted"/>
<reference evidence="2" key="1">
    <citation type="submission" date="2021-03" db="EMBL/GenBank/DDBJ databases">
        <title>Draft genome sequence of rust myrtle Austropuccinia psidii MF-1, a brazilian biotype.</title>
        <authorList>
            <person name="Quecine M.C."/>
            <person name="Pachon D.M.R."/>
            <person name="Bonatelli M.L."/>
            <person name="Correr F.H."/>
            <person name="Franceschini L.M."/>
            <person name="Leite T.F."/>
            <person name="Margarido G.R.A."/>
            <person name="Almeida C.A."/>
            <person name="Ferrarezi J.A."/>
            <person name="Labate C.A."/>
        </authorList>
    </citation>
    <scope>NUCLEOTIDE SEQUENCE</scope>
    <source>
        <strain evidence="2">MF-1</strain>
    </source>
</reference>
<evidence type="ECO:0000313" key="2">
    <source>
        <dbReference type="EMBL" id="MBW0463289.1"/>
    </source>
</evidence>
<feature type="region of interest" description="Disordered" evidence="1">
    <location>
        <begin position="1"/>
        <end position="29"/>
    </location>
</feature>
<keyword evidence="3" id="KW-1185">Reference proteome</keyword>
<protein>
    <submittedName>
        <fullName evidence="2">Uncharacterized protein</fullName>
    </submittedName>
</protein>
<dbReference type="AlphaFoldDB" id="A0A9Q3BDC2"/>
<evidence type="ECO:0000313" key="3">
    <source>
        <dbReference type="Proteomes" id="UP000765509"/>
    </source>
</evidence>
<dbReference type="Proteomes" id="UP000765509">
    <property type="component" value="Unassembled WGS sequence"/>
</dbReference>
<feature type="compositionally biased region" description="Basic and acidic residues" evidence="1">
    <location>
        <begin position="11"/>
        <end position="29"/>
    </location>
</feature>
<organism evidence="2 3">
    <name type="scientific">Austropuccinia psidii MF-1</name>
    <dbReference type="NCBI Taxonomy" id="1389203"/>
    <lineage>
        <taxon>Eukaryota</taxon>
        <taxon>Fungi</taxon>
        <taxon>Dikarya</taxon>
        <taxon>Basidiomycota</taxon>
        <taxon>Pucciniomycotina</taxon>
        <taxon>Pucciniomycetes</taxon>
        <taxon>Pucciniales</taxon>
        <taxon>Sphaerophragmiaceae</taxon>
        <taxon>Austropuccinia</taxon>
    </lineage>
</organism>